<keyword evidence="6" id="KW-0997">Cell inner membrane</keyword>
<name>A0ABU0IWV3_9CAUL</name>
<evidence type="ECO:0000256" key="4">
    <source>
        <dbReference type="ARBA" id="ARBA00023136"/>
    </source>
</evidence>
<keyword evidence="3 5" id="KW-1133">Transmembrane helix</keyword>
<feature type="domain" description="ABC transmembrane type-1" evidence="7">
    <location>
        <begin position="237"/>
        <end position="468"/>
    </location>
</feature>
<comment type="similarity">
    <text evidence="6">Belongs to the binding-protein-dependent transport system permease family. CysTW subfamily.</text>
</comment>
<feature type="transmembrane region" description="Helical" evidence="5">
    <location>
        <begin position="172"/>
        <end position="194"/>
    </location>
</feature>
<dbReference type="InterPro" id="IPR022182">
    <property type="entry name" value="PstC_N"/>
</dbReference>
<gene>
    <name evidence="8" type="ORF">QO010_004291</name>
</gene>
<dbReference type="CDD" id="cd06261">
    <property type="entry name" value="TM_PBP2"/>
    <property type="match status" value="1"/>
</dbReference>
<keyword evidence="2 5" id="KW-0812">Transmembrane</keyword>
<keyword evidence="5" id="KW-0813">Transport</keyword>
<dbReference type="SUPFAM" id="SSF161098">
    <property type="entry name" value="MetI-like"/>
    <property type="match status" value="1"/>
</dbReference>
<dbReference type="Pfam" id="PF00528">
    <property type="entry name" value="BPD_transp_1"/>
    <property type="match status" value="1"/>
</dbReference>
<dbReference type="EMBL" id="JAUSVS010000012">
    <property type="protein sequence ID" value="MDQ0466496.1"/>
    <property type="molecule type" value="Genomic_DNA"/>
</dbReference>
<evidence type="ECO:0000313" key="9">
    <source>
        <dbReference type="Proteomes" id="UP001228905"/>
    </source>
</evidence>
<evidence type="ECO:0000256" key="2">
    <source>
        <dbReference type="ARBA" id="ARBA00022692"/>
    </source>
</evidence>
<evidence type="ECO:0000313" key="8">
    <source>
        <dbReference type="EMBL" id="MDQ0466496.1"/>
    </source>
</evidence>
<evidence type="ECO:0000256" key="3">
    <source>
        <dbReference type="ARBA" id="ARBA00022989"/>
    </source>
</evidence>
<feature type="transmembrane region" description="Helical" evidence="5">
    <location>
        <begin position="230"/>
        <end position="257"/>
    </location>
</feature>
<feature type="transmembrane region" description="Helical" evidence="5">
    <location>
        <begin position="132"/>
        <end position="152"/>
    </location>
</feature>
<keyword evidence="6" id="KW-0592">Phosphate transport</keyword>
<feature type="transmembrane region" description="Helical" evidence="5">
    <location>
        <begin position="41"/>
        <end position="65"/>
    </location>
</feature>
<dbReference type="InterPro" id="IPR035906">
    <property type="entry name" value="MetI-like_sf"/>
</dbReference>
<feature type="transmembrane region" description="Helical" evidence="5">
    <location>
        <begin position="448"/>
        <end position="472"/>
    </location>
</feature>
<dbReference type="Gene3D" id="1.10.3720.10">
    <property type="entry name" value="MetI-like"/>
    <property type="match status" value="1"/>
</dbReference>
<proteinExistence type="inferred from homology"/>
<organism evidence="8 9">
    <name type="scientific">Caulobacter ginsengisoli</name>
    <dbReference type="NCBI Taxonomy" id="400775"/>
    <lineage>
        <taxon>Bacteria</taxon>
        <taxon>Pseudomonadati</taxon>
        <taxon>Pseudomonadota</taxon>
        <taxon>Alphaproteobacteria</taxon>
        <taxon>Caulobacterales</taxon>
        <taxon>Caulobacteraceae</taxon>
        <taxon>Caulobacter</taxon>
    </lineage>
</organism>
<evidence type="ECO:0000256" key="1">
    <source>
        <dbReference type="ARBA" id="ARBA00004651"/>
    </source>
</evidence>
<feature type="transmembrane region" description="Helical" evidence="5">
    <location>
        <begin position="331"/>
        <end position="355"/>
    </location>
</feature>
<dbReference type="InterPro" id="IPR000515">
    <property type="entry name" value="MetI-like"/>
</dbReference>
<comment type="caution">
    <text evidence="8">The sequence shown here is derived from an EMBL/GenBank/DDBJ whole genome shotgun (WGS) entry which is preliminary data.</text>
</comment>
<dbReference type="InterPro" id="IPR011864">
    <property type="entry name" value="Phosphate_PstC"/>
</dbReference>
<protein>
    <recommendedName>
        <fullName evidence="6">Phosphate transport system permease protein</fullName>
    </recommendedName>
</protein>
<evidence type="ECO:0000256" key="5">
    <source>
        <dbReference type="RuleBase" id="RU363032"/>
    </source>
</evidence>
<dbReference type="Pfam" id="PF12501">
    <property type="entry name" value="DUF3708"/>
    <property type="match status" value="1"/>
</dbReference>
<keyword evidence="4 5" id="KW-0472">Membrane</keyword>
<dbReference type="PROSITE" id="PS50928">
    <property type="entry name" value="ABC_TM1"/>
    <property type="match status" value="1"/>
</dbReference>
<feature type="transmembrane region" description="Helical" evidence="5">
    <location>
        <begin position="277"/>
        <end position="297"/>
    </location>
</feature>
<reference evidence="8 9" key="1">
    <citation type="submission" date="2023-07" db="EMBL/GenBank/DDBJ databases">
        <title>Genomic Encyclopedia of Type Strains, Phase IV (KMG-IV): sequencing the most valuable type-strain genomes for metagenomic binning, comparative biology and taxonomic classification.</title>
        <authorList>
            <person name="Goeker M."/>
        </authorList>
    </citation>
    <scope>NUCLEOTIDE SEQUENCE [LARGE SCALE GENOMIC DNA]</scope>
    <source>
        <strain evidence="8 9">DSM 18695</strain>
    </source>
</reference>
<keyword evidence="9" id="KW-1185">Reference proteome</keyword>
<dbReference type="NCBIfam" id="TIGR02138">
    <property type="entry name" value="phosphate_pstC"/>
    <property type="match status" value="1"/>
</dbReference>
<accession>A0ABU0IWV3</accession>
<feature type="transmembrane region" description="Helical" evidence="5">
    <location>
        <begin position="376"/>
        <end position="397"/>
    </location>
</feature>
<comment type="function">
    <text evidence="6">Part of the binding-protein-dependent transport system for phosphate; probably responsible for the translocation of the substrate across the membrane.</text>
</comment>
<sequence length="480" mass="50666">MIFLIALAALLALSASAYQLARRRAVSSAGGRLAILHSLPGYHGTWVALWTGAPAALLLVLFLIFGARLEGAAIQAQTPPAVAKLDAQRQAVFYSDVQATAAGKARSAVSWDGELKTAFEAKTAEARNISTLGLVLAIGLAVVLALAGFLLAYPRLNKDFRARNRVEGWTDLLLVVCSAVAVLTTVAIVASVAWESFRFFQSVSPLDFWFGTDWSPQIAMREDQVAAKGAFGAVPLFAGTFLIMAIAMILAGPVGLFSAIYLSEYAGSAVRAWVKPLLEILAGVPTVVYGFFAALTVGPIFRSFFNWIGSFLVGGPLDGLGQYLAGVQNQMALTAGVVMGIMLIPFVSSLSDDIINAVPQSLRDGSLAMGATKSETITQVILPAALPGVVGAMMLAMSRAIGETMIVAMAAGLQAKLTANPLDTVTTVTVQIVTLLTGDQEFDSPKTLAAFGLGLTLFVVTLTLNIIALTIVRKYREQYD</sequence>
<dbReference type="PANTHER" id="PTHR42727">
    <property type="entry name" value="PHOSPHATE TRANSPORT SYSTEM PERMEASE PROTEIN"/>
    <property type="match status" value="1"/>
</dbReference>
<dbReference type="PANTHER" id="PTHR42727:SF1">
    <property type="entry name" value="PHOSPHATE TRANSPORT SYSTEM PERMEASE"/>
    <property type="match status" value="1"/>
</dbReference>
<evidence type="ECO:0000259" key="7">
    <source>
        <dbReference type="PROSITE" id="PS50928"/>
    </source>
</evidence>
<comment type="subcellular location">
    <subcellularLocation>
        <location evidence="6">Cell inner membrane</location>
        <topology evidence="6">Multi-pass membrane protein</topology>
    </subcellularLocation>
    <subcellularLocation>
        <location evidence="1 5">Cell membrane</location>
        <topology evidence="1 5">Multi-pass membrane protein</topology>
    </subcellularLocation>
</comment>
<keyword evidence="6" id="KW-1003">Cell membrane</keyword>
<dbReference type="RefSeq" id="WP_307352600.1">
    <property type="nucleotide sequence ID" value="NZ_JAUSVS010000012.1"/>
</dbReference>
<dbReference type="Proteomes" id="UP001228905">
    <property type="component" value="Unassembled WGS sequence"/>
</dbReference>
<evidence type="ECO:0000256" key="6">
    <source>
        <dbReference type="RuleBase" id="RU363054"/>
    </source>
</evidence>